<evidence type="ECO:0000313" key="1">
    <source>
        <dbReference type="EMBL" id="CAE6422040.1"/>
    </source>
</evidence>
<reference evidence="1" key="1">
    <citation type="submission" date="2021-01" db="EMBL/GenBank/DDBJ databases">
        <authorList>
            <person name="Kaushik A."/>
        </authorList>
    </citation>
    <scope>NUCLEOTIDE SEQUENCE</scope>
    <source>
        <strain evidence="1">AG2-2IIIB</strain>
    </source>
</reference>
<sequence>MHNSLPSSNIPVLESVDESSLKMLLDITARKNEAGNDDGGPSSLEVDNYWILSILEQNEAVKPLTYNPLQEDGINGAEIPRAIKVQYTNESRETTGPRELIMEAMHRVKEEFNLPDGCGIELYGLGVGRKLSKLLHTCEICGDPEDFAMKLKALERVFQAKRKRDNLLGKRT</sequence>
<comment type="caution">
    <text evidence="1">The sequence shown here is derived from an EMBL/GenBank/DDBJ whole genome shotgun (WGS) entry which is preliminary data.</text>
</comment>
<dbReference type="AlphaFoldDB" id="A0A8H2XG32"/>
<proteinExistence type="predicted"/>
<gene>
    <name evidence="1" type="ORF">RDB_LOCUS54793</name>
</gene>
<organism evidence="1 2">
    <name type="scientific">Rhizoctonia solani</name>
    <dbReference type="NCBI Taxonomy" id="456999"/>
    <lineage>
        <taxon>Eukaryota</taxon>
        <taxon>Fungi</taxon>
        <taxon>Dikarya</taxon>
        <taxon>Basidiomycota</taxon>
        <taxon>Agaricomycotina</taxon>
        <taxon>Agaricomycetes</taxon>
        <taxon>Cantharellales</taxon>
        <taxon>Ceratobasidiaceae</taxon>
        <taxon>Rhizoctonia</taxon>
    </lineage>
</organism>
<dbReference type="Proteomes" id="UP000663843">
    <property type="component" value="Unassembled WGS sequence"/>
</dbReference>
<name>A0A8H2XG32_9AGAM</name>
<dbReference type="EMBL" id="CAJMWT010001839">
    <property type="protein sequence ID" value="CAE6422040.1"/>
    <property type="molecule type" value="Genomic_DNA"/>
</dbReference>
<accession>A0A8H2XG32</accession>
<evidence type="ECO:0000313" key="2">
    <source>
        <dbReference type="Proteomes" id="UP000663843"/>
    </source>
</evidence>
<protein>
    <submittedName>
        <fullName evidence="1">Uncharacterized protein</fullName>
    </submittedName>
</protein>